<evidence type="ECO:0000256" key="4">
    <source>
        <dbReference type="ARBA" id="ARBA00011685"/>
    </source>
</evidence>
<gene>
    <name evidence="17" type="ORF">DSTB1V02_LOCUS8601</name>
</gene>
<name>A0A7R8XM76_9CRUS</name>
<keyword evidence="8" id="KW-0255">Endonuclease</keyword>
<evidence type="ECO:0000256" key="2">
    <source>
        <dbReference type="ARBA" id="ARBA00004496"/>
    </source>
</evidence>
<evidence type="ECO:0000256" key="1">
    <source>
        <dbReference type="ARBA" id="ARBA00004123"/>
    </source>
</evidence>
<dbReference type="FunFam" id="1.20.58.190:FF:000001">
    <property type="entry name" value="Translin"/>
    <property type="match status" value="1"/>
</dbReference>
<dbReference type="InterPro" id="IPR016068">
    <property type="entry name" value="Translin_N"/>
</dbReference>
<keyword evidence="7" id="KW-0540">Nuclease</keyword>
<dbReference type="PANTHER" id="PTHR10741">
    <property type="entry name" value="TRANSLIN AND TRANSLIN ASSOCIATED PROTEIN X"/>
    <property type="match status" value="1"/>
</dbReference>
<evidence type="ECO:0000256" key="9">
    <source>
        <dbReference type="ARBA" id="ARBA00022801"/>
    </source>
</evidence>
<sequence>MASNTVEVFAEYMKYLDTDQQLRESLRSQVQVIEEIARKIQNILGNIHQASDREKITKVCSEATSHFPSVQNEIQKLKEMLLGREYYRFHDLWRFVMQRLSSQVVLIAYLMQDQVIPLEEVATKLGLNGDSKEGFHLDLEDYLHGVLLMTIELSRFAINAVTAGDYERPRKIASMLSELQASFGLLNLKNDSLRKRFDGLKYNVKRVEEVVYDLSIRGLLPPRAKAT</sequence>
<evidence type="ECO:0000256" key="13">
    <source>
        <dbReference type="ARBA" id="ARBA00025374"/>
    </source>
</evidence>
<dbReference type="GO" id="GO:0003723">
    <property type="term" value="F:RNA binding"/>
    <property type="evidence" value="ECO:0007669"/>
    <property type="project" value="UniProtKB-KW"/>
</dbReference>
<keyword evidence="18" id="KW-1185">Reference proteome</keyword>
<evidence type="ECO:0000256" key="6">
    <source>
        <dbReference type="ARBA" id="ARBA00022490"/>
    </source>
</evidence>
<evidence type="ECO:0000256" key="5">
    <source>
        <dbReference type="ARBA" id="ARBA00022196"/>
    </source>
</evidence>
<comment type="subunit">
    <text evidence="4">Ring-shaped heterooctamer of six TSN and two TSNAX subunits, DNA/RNA binding occurs inside the ring.</text>
</comment>
<dbReference type="OrthoDB" id="829at2759"/>
<comment type="function">
    <text evidence="14">Exhibits both single-stranded and double-stranded endoribonuclease activity. May act as an activator of RNA-induced silencing complex (RISC) by facilitating endonucleolytic cleavage of the siRNA passenger strand.</text>
</comment>
<evidence type="ECO:0000256" key="7">
    <source>
        <dbReference type="ARBA" id="ARBA00022722"/>
    </source>
</evidence>
<feature type="binding site" evidence="16">
    <location>
        <position position="152"/>
    </location>
    <ligand>
        <name>Mg(2+)</name>
        <dbReference type="ChEBI" id="CHEBI:18420"/>
    </ligand>
</feature>
<keyword evidence="11" id="KW-0238">DNA-binding</keyword>
<dbReference type="GO" id="GO:0016787">
    <property type="term" value="F:hydrolase activity"/>
    <property type="evidence" value="ECO:0007669"/>
    <property type="project" value="UniProtKB-KW"/>
</dbReference>
<proteinExistence type="inferred from homology"/>
<evidence type="ECO:0000256" key="11">
    <source>
        <dbReference type="ARBA" id="ARBA00023125"/>
    </source>
</evidence>
<evidence type="ECO:0000256" key="14">
    <source>
        <dbReference type="ARBA" id="ARBA00025410"/>
    </source>
</evidence>
<comment type="function">
    <text evidence="13">DNA-binding protein that specifically recognizes consensus sequences at the breakpoint junctions in chromosomal translocations, mostly involving immunoglobulin (Ig)/T-cell receptor gene segments. Seems to recognize single-stranded DNA ends generated by staggered breaks occurring at recombination hot spots.</text>
</comment>
<keyword evidence="9" id="KW-0378">Hydrolase</keyword>
<reference evidence="17" key="1">
    <citation type="submission" date="2020-11" db="EMBL/GenBank/DDBJ databases">
        <authorList>
            <person name="Tran Van P."/>
        </authorList>
    </citation>
    <scope>NUCLEOTIDE SEQUENCE</scope>
</reference>
<comment type="subcellular location">
    <subcellularLocation>
        <location evidence="2">Cytoplasm</location>
    </subcellularLocation>
    <subcellularLocation>
        <location evidence="1">Nucleus</location>
    </subcellularLocation>
</comment>
<dbReference type="GO" id="GO:0004519">
    <property type="term" value="F:endonuclease activity"/>
    <property type="evidence" value="ECO:0007669"/>
    <property type="project" value="UniProtKB-KW"/>
</dbReference>
<dbReference type="EMBL" id="CAJPEV010001998">
    <property type="protein sequence ID" value="CAG0895245.1"/>
    <property type="molecule type" value="Genomic_DNA"/>
</dbReference>
<keyword evidence="12" id="KW-0539">Nucleus</keyword>
<dbReference type="FunFam" id="1.20.58.200:FF:000002">
    <property type="entry name" value="Putative translin"/>
    <property type="match status" value="1"/>
</dbReference>
<keyword evidence="6" id="KW-0963">Cytoplasm</keyword>
<dbReference type="InterPro" id="IPR002848">
    <property type="entry name" value="Translin_fam"/>
</dbReference>
<evidence type="ECO:0000256" key="8">
    <source>
        <dbReference type="ARBA" id="ARBA00022759"/>
    </source>
</evidence>
<dbReference type="InterPro" id="IPR036081">
    <property type="entry name" value="Translin_sf"/>
</dbReference>
<dbReference type="CDD" id="cd14819">
    <property type="entry name" value="Translin"/>
    <property type="match status" value="1"/>
</dbReference>
<keyword evidence="10" id="KW-0694">RNA-binding</keyword>
<dbReference type="InterPro" id="IPR016069">
    <property type="entry name" value="Translin_C"/>
</dbReference>
<accession>A0A7R8XM76</accession>
<dbReference type="GO" id="GO:0046872">
    <property type="term" value="F:metal ion binding"/>
    <property type="evidence" value="ECO:0007669"/>
    <property type="project" value="UniProtKB-KW"/>
</dbReference>
<evidence type="ECO:0000256" key="3">
    <source>
        <dbReference type="ARBA" id="ARBA00005902"/>
    </source>
</evidence>
<keyword evidence="16" id="KW-0460">Magnesium</keyword>
<dbReference type="GO" id="GO:0043565">
    <property type="term" value="F:sequence-specific DNA binding"/>
    <property type="evidence" value="ECO:0007669"/>
    <property type="project" value="InterPro"/>
</dbReference>
<dbReference type="AlphaFoldDB" id="A0A7R8XM76"/>
<dbReference type="EMBL" id="LR901515">
    <property type="protein sequence ID" value="CAD7248793.1"/>
    <property type="molecule type" value="Genomic_DNA"/>
</dbReference>
<dbReference type="Pfam" id="PF01997">
    <property type="entry name" value="Translin"/>
    <property type="match status" value="1"/>
</dbReference>
<dbReference type="Gene3D" id="1.20.58.200">
    <property type="entry name" value="Translin, domain 2"/>
    <property type="match status" value="1"/>
</dbReference>
<dbReference type="GO" id="GO:0005634">
    <property type="term" value="C:nucleus"/>
    <property type="evidence" value="ECO:0007669"/>
    <property type="project" value="UniProtKB-SubCell"/>
</dbReference>
<organism evidence="17">
    <name type="scientific">Darwinula stevensoni</name>
    <dbReference type="NCBI Taxonomy" id="69355"/>
    <lineage>
        <taxon>Eukaryota</taxon>
        <taxon>Metazoa</taxon>
        <taxon>Ecdysozoa</taxon>
        <taxon>Arthropoda</taxon>
        <taxon>Crustacea</taxon>
        <taxon>Oligostraca</taxon>
        <taxon>Ostracoda</taxon>
        <taxon>Podocopa</taxon>
        <taxon>Podocopida</taxon>
        <taxon>Darwinulocopina</taxon>
        <taxon>Darwinuloidea</taxon>
        <taxon>Darwinulidae</taxon>
        <taxon>Darwinula</taxon>
    </lineage>
</organism>
<dbReference type="Gene3D" id="1.20.58.190">
    <property type="entry name" value="Translin, domain 1"/>
    <property type="match status" value="1"/>
</dbReference>
<evidence type="ECO:0000313" key="17">
    <source>
        <dbReference type="EMBL" id="CAD7248793.1"/>
    </source>
</evidence>
<evidence type="ECO:0000256" key="10">
    <source>
        <dbReference type="ARBA" id="ARBA00022884"/>
    </source>
</evidence>
<dbReference type="GO" id="GO:0016070">
    <property type="term" value="P:RNA metabolic process"/>
    <property type="evidence" value="ECO:0007669"/>
    <property type="project" value="InterPro"/>
</dbReference>
<dbReference type="SUPFAM" id="SSF74784">
    <property type="entry name" value="Translin"/>
    <property type="match status" value="1"/>
</dbReference>
<evidence type="ECO:0000256" key="15">
    <source>
        <dbReference type="ARBA" id="ARBA00030513"/>
    </source>
</evidence>
<evidence type="ECO:0000256" key="16">
    <source>
        <dbReference type="PIRSR" id="PIRSR602848-1"/>
    </source>
</evidence>
<evidence type="ECO:0000256" key="12">
    <source>
        <dbReference type="ARBA" id="ARBA00023242"/>
    </source>
</evidence>
<comment type="similarity">
    <text evidence="3">Belongs to the translin family.</text>
</comment>
<keyword evidence="16" id="KW-0479">Metal-binding</keyword>
<dbReference type="GO" id="GO:0005737">
    <property type="term" value="C:cytoplasm"/>
    <property type="evidence" value="ECO:0007669"/>
    <property type="project" value="UniProtKB-SubCell"/>
</dbReference>
<dbReference type="GO" id="GO:0003697">
    <property type="term" value="F:single-stranded DNA binding"/>
    <property type="evidence" value="ECO:0007669"/>
    <property type="project" value="InterPro"/>
</dbReference>
<protein>
    <recommendedName>
        <fullName evidence="5">Translin</fullName>
    </recommendedName>
    <alternativeName>
        <fullName evidence="15">Component 3 of promoter of RISC</fullName>
    </alternativeName>
</protein>
<evidence type="ECO:0000313" key="18">
    <source>
        <dbReference type="Proteomes" id="UP000677054"/>
    </source>
</evidence>
<dbReference type="Proteomes" id="UP000677054">
    <property type="component" value="Unassembled WGS sequence"/>
</dbReference>
<dbReference type="InterPro" id="IPR033956">
    <property type="entry name" value="Translin"/>
</dbReference>